<dbReference type="Pfam" id="PF00005">
    <property type="entry name" value="ABC_tran"/>
    <property type="match status" value="1"/>
</dbReference>
<dbReference type="eggNOG" id="COG3842">
    <property type="taxonomic scope" value="Bacteria"/>
</dbReference>
<dbReference type="GO" id="GO:0015408">
    <property type="term" value="F:ABC-type ferric iron transporter activity"/>
    <property type="evidence" value="ECO:0007669"/>
    <property type="project" value="InterPro"/>
</dbReference>
<evidence type="ECO:0000256" key="4">
    <source>
        <dbReference type="ARBA" id="ARBA00022741"/>
    </source>
</evidence>
<keyword evidence="10" id="KW-0378">Hydrolase</keyword>
<dbReference type="InterPro" id="IPR003593">
    <property type="entry name" value="AAA+_ATPase"/>
</dbReference>
<dbReference type="EMBL" id="CP001841">
    <property type="protein sequence ID" value="AEF80367.1"/>
    <property type="molecule type" value="Genomic_DNA"/>
</dbReference>
<dbReference type="SUPFAM" id="SSF52540">
    <property type="entry name" value="P-loop containing nucleoside triphosphate hydrolases"/>
    <property type="match status" value="1"/>
</dbReference>
<evidence type="ECO:0000256" key="6">
    <source>
        <dbReference type="ARBA" id="ARBA00023004"/>
    </source>
</evidence>
<evidence type="ECO:0000256" key="8">
    <source>
        <dbReference type="ARBA" id="ARBA00023136"/>
    </source>
</evidence>
<evidence type="ECO:0000313" key="10">
    <source>
        <dbReference type="EMBL" id="AEF80367.1"/>
    </source>
</evidence>
<keyword evidence="6" id="KW-0408">Iron</keyword>
<dbReference type="InterPro" id="IPR050093">
    <property type="entry name" value="ABC_SmlMolc_Importer"/>
</dbReference>
<dbReference type="GO" id="GO:0016887">
    <property type="term" value="F:ATP hydrolysis activity"/>
    <property type="evidence" value="ECO:0007669"/>
    <property type="project" value="InterPro"/>
</dbReference>
<dbReference type="SMART" id="SM00382">
    <property type="entry name" value="AAA"/>
    <property type="match status" value="1"/>
</dbReference>
<dbReference type="AlphaFoldDB" id="F5YAY1"/>
<evidence type="ECO:0000256" key="5">
    <source>
        <dbReference type="ARBA" id="ARBA00022840"/>
    </source>
</evidence>
<dbReference type="CDD" id="cd03259">
    <property type="entry name" value="ABC_Carb_Solutes_like"/>
    <property type="match status" value="1"/>
</dbReference>
<protein>
    <submittedName>
        <fullName evidence="10">Spermidine/putrescine import ATP-binding protein PotA</fullName>
        <ecNumber evidence="10">3.6.3.31</ecNumber>
    </submittedName>
</protein>
<accession>F5YAY1</accession>
<keyword evidence="8" id="KW-0472">Membrane</keyword>
<dbReference type="Gene3D" id="3.40.50.300">
    <property type="entry name" value="P-loop containing nucleotide triphosphate hydrolases"/>
    <property type="match status" value="1"/>
</dbReference>
<dbReference type="OrthoDB" id="9802264at2"/>
<sequence>MEVLKTKVDKLEVRELSHSFSLDQREVLHRISFTVKDGEFLSILGPSGCGKTTILRILIGLIQPSSGKIFKNGEDITEYKPSGRNMGIVFQNYALFQNMSVLGNVEYALKFNPGLKSRSRSIAENVIDQVGLTEHINKKPWKLSGGQQQRVAIARTLALNPEIILFDEPMSALDAATRLVLRDELKRIQEKFKSTMIYVTHDQEEAFALSDRIMVMNQGVIEQLDTPRNIVKNPASQYMKDFVIHNLKLKIDSLAQYMGAED</sequence>
<dbReference type="STRING" id="545695.TREAZ_0648"/>
<reference evidence="10 11" key="2">
    <citation type="journal article" date="2011" name="ISME J.">
        <title>RNA-seq reveals cooperative metabolic interactions between two termite-gut spirochete species in co-culture.</title>
        <authorList>
            <person name="Rosenthal A.Z."/>
            <person name="Matson E.G."/>
            <person name="Eldar A."/>
            <person name="Leadbetter J.R."/>
        </authorList>
    </citation>
    <scope>NUCLEOTIDE SEQUENCE [LARGE SCALE GENOMIC DNA]</scope>
    <source>
        <strain evidence="11">ATCC BAA-888 / DSM 13862 / ZAS-9</strain>
    </source>
</reference>
<dbReference type="Proteomes" id="UP000009222">
    <property type="component" value="Chromosome"/>
</dbReference>
<feature type="domain" description="ABC transporter" evidence="9">
    <location>
        <begin position="11"/>
        <end position="243"/>
    </location>
</feature>
<dbReference type="RefSeq" id="WP_015711313.1">
    <property type="nucleotide sequence ID" value="NC_015577.1"/>
</dbReference>
<name>F5YAY1_LEAAZ</name>
<dbReference type="KEGG" id="taz:TREAZ_0648"/>
<evidence type="ECO:0000259" key="9">
    <source>
        <dbReference type="PROSITE" id="PS50893"/>
    </source>
</evidence>
<dbReference type="PANTHER" id="PTHR42781:SF4">
    <property type="entry name" value="SPERMIDINE_PUTRESCINE IMPORT ATP-BINDING PROTEIN POTA"/>
    <property type="match status" value="1"/>
</dbReference>
<dbReference type="EC" id="3.6.3.31" evidence="10"/>
<dbReference type="FunFam" id="3.40.50.300:FF:000425">
    <property type="entry name" value="Probable ABC transporter, ATP-binding subunit"/>
    <property type="match status" value="1"/>
</dbReference>
<reference evidence="11" key="1">
    <citation type="submission" date="2009-12" db="EMBL/GenBank/DDBJ databases">
        <title>Complete sequence of Treponema azotonutricium strain ZAS-9.</title>
        <authorList>
            <person name="Tetu S.G."/>
            <person name="Matson E."/>
            <person name="Ren Q."/>
            <person name="Seshadri R."/>
            <person name="Elbourne L."/>
            <person name="Hassan K.A."/>
            <person name="Durkin A."/>
            <person name="Radune D."/>
            <person name="Mohamoud Y."/>
            <person name="Shay R."/>
            <person name="Jin S."/>
            <person name="Zhang X."/>
            <person name="Lucey K."/>
            <person name="Ballor N.R."/>
            <person name="Ottesen E."/>
            <person name="Rosenthal R."/>
            <person name="Allen A."/>
            <person name="Leadbetter J.R."/>
            <person name="Paulsen I.T."/>
        </authorList>
    </citation>
    <scope>NUCLEOTIDE SEQUENCE [LARGE SCALE GENOMIC DNA]</scope>
    <source>
        <strain evidence="11">ATCC BAA-888 / DSM 13862 / ZAS-9</strain>
    </source>
</reference>
<dbReference type="InParanoid" id="F5YAY1"/>
<dbReference type="GO" id="GO:0005524">
    <property type="term" value="F:ATP binding"/>
    <property type="evidence" value="ECO:0007669"/>
    <property type="project" value="UniProtKB-KW"/>
</dbReference>
<keyword evidence="2" id="KW-1003">Cell membrane</keyword>
<keyword evidence="4" id="KW-0547">Nucleotide-binding</keyword>
<keyword evidence="7" id="KW-0406">Ion transport</keyword>
<keyword evidence="3" id="KW-0410">Iron transport</keyword>
<evidence type="ECO:0000256" key="2">
    <source>
        <dbReference type="ARBA" id="ARBA00022475"/>
    </source>
</evidence>
<dbReference type="PANTHER" id="PTHR42781">
    <property type="entry name" value="SPERMIDINE/PUTRESCINE IMPORT ATP-BINDING PROTEIN POTA"/>
    <property type="match status" value="1"/>
</dbReference>
<proteinExistence type="predicted"/>
<keyword evidence="1" id="KW-0813">Transport</keyword>
<organism evidence="10 11">
    <name type="scientific">Leadbettera azotonutricia (strain ATCC BAA-888 / DSM 13862 / ZAS-9)</name>
    <name type="common">Treponema azotonutricium</name>
    <dbReference type="NCBI Taxonomy" id="545695"/>
    <lineage>
        <taxon>Bacteria</taxon>
        <taxon>Pseudomonadati</taxon>
        <taxon>Spirochaetota</taxon>
        <taxon>Spirochaetia</taxon>
        <taxon>Spirochaetales</taxon>
        <taxon>Breznakiellaceae</taxon>
        <taxon>Leadbettera</taxon>
    </lineage>
</organism>
<dbReference type="GO" id="GO:0016020">
    <property type="term" value="C:membrane"/>
    <property type="evidence" value="ECO:0007669"/>
    <property type="project" value="InterPro"/>
</dbReference>
<evidence type="ECO:0000313" key="11">
    <source>
        <dbReference type="Proteomes" id="UP000009222"/>
    </source>
</evidence>
<keyword evidence="5 10" id="KW-0067">ATP-binding</keyword>
<dbReference type="InterPro" id="IPR003439">
    <property type="entry name" value="ABC_transporter-like_ATP-bd"/>
</dbReference>
<evidence type="ECO:0000256" key="7">
    <source>
        <dbReference type="ARBA" id="ARBA00023065"/>
    </source>
</evidence>
<dbReference type="HOGENOM" id="CLU_000604_1_22_12"/>
<dbReference type="PROSITE" id="PS50893">
    <property type="entry name" value="ABC_TRANSPORTER_2"/>
    <property type="match status" value="1"/>
</dbReference>
<dbReference type="InterPro" id="IPR015853">
    <property type="entry name" value="ABC_transpr_FbpC"/>
</dbReference>
<dbReference type="GO" id="GO:0015697">
    <property type="term" value="P:quaternary ammonium group transport"/>
    <property type="evidence" value="ECO:0007669"/>
    <property type="project" value="UniProtKB-ARBA"/>
</dbReference>
<evidence type="ECO:0000256" key="3">
    <source>
        <dbReference type="ARBA" id="ARBA00022496"/>
    </source>
</evidence>
<evidence type="ECO:0000256" key="1">
    <source>
        <dbReference type="ARBA" id="ARBA00022448"/>
    </source>
</evidence>
<dbReference type="InterPro" id="IPR017871">
    <property type="entry name" value="ABC_transporter-like_CS"/>
</dbReference>
<gene>
    <name evidence="10" type="ordered locus">TREAZ_0648</name>
</gene>
<dbReference type="InterPro" id="IPR027417">
    <property type="entry name" value="P-loop_NTPase"/>
</dbReference>
<dbReference type="PROSITE" id="PS00211">
    <property type="entry name" value="ABC_TRANSPORTER_1"/>
    <property type="match status" value="1"/>
</dbReference>
<keyword evidence="11" id="KW-1185">Reference proteome</keyword>